<keyword evidence="3" id="KW-0597">Phosphoprotein</keyword>
<dbReference type="Gene3D" id="3.30.559.30">
    <property type="entry name" value="Nonribosomal peptide synthetase, condensation domain"/>
    <property type="match status" value="1"/>
</dbReference>
<dbReference type="InterPro" id="IPR023213">
    <property type="entry name" value="CAT-like_dom_sf"/>
</dbReference>
<dbReference type="InterPro" id="IPR000873">
    <property type="entry name" value="AMP-dep_synth/lig_dom"/>
</dbReference>
<dbReference type="Gene3D" id="3.40.50.12780">
    <property type="entry name" value="N-terminal domain of ligase-like"/>
    <property type="match status" value="1"/>
</dbReference>
<dbReference type="Gene3D" id="3.40.50.1820">
    <property type="entry name" value="alpha/beta hydrolase"/>
    <property type="match status" value="1"/>
</dbReference>
<dbReference type="GO" id="GO:0003824">
    <property type="term" value="F:catalytic activity"/>
    <property type="evidence" value="ECO:0007669"/>
    <property type="project" value="InterPro"/>
</dbReference>
<dbReference type="PROSITE" id="PS50075">
    <property type="entry name" value="CARRIER"/>
    <property type="match status" value="1"/>
</dbReference>
<dbReference type="Gene3D" id="3.30.559.10">
    <property type="entry name" value="Chloramphenicol acetyltransferase-like domain"/>
    <property type="match status" value="1"/>
</dbReference>
<dbReference type="InterPro" id="IPR045851">
    <property type="entry name" value="AMP-bd_C_sf"/>
</dbReference>
<evidence type="ECO:0000313" key="6">
    <source>
        <dbReference type="EMBL" id="PCE30146.1"/>
    </source>
</evidence>
<name>A0A2A4FCJ5_9BURK</name>
<dbReference type="InterPro" id="IPR006162">
    <property type="entry name" value="Ppantetheine_attach_site"/>
</dbReference>
<dbReference type="PROSITE" id="PS00012">
    <property type="entry name" value="PHOSPHOPANTETHEINE"/>
    <property type="match status" value="1"/>
</dbReference>
<dbReference type="SUPFAM" id="SSF56801">
    <property type="entry name" value="Acetyl-CoA synthetase-like"/>
    <property type="match status" value="1"/>
</dbReference>
<dbReference type="GO" id="GO:0005737">
    <property type="term" value="C:cytoplasm"/>
    <property type="evidence" value="ECO:0007669"/>
    <property type="project" value="TreeGrafter"/>
</dbReference>
<dbReference type="GO" id="GO:0044550">
    <property type="term" value="P:secondary metabolite biosynthetic process"/>
    <property type="evidence" value="ECO:0007669"/>
    <property type="project" value="TreeGrafter"/>
</dbReference>
<reference evidence="6 7" key="1">
    <citation type="submission" date="2017-01" db="EMBL/GenBank/DDBJ databases">
        <title>Whole-Genome Shotgun Sequencing of Two beta-Proteobacterial Species in Search of the Bulgecin Biosynthetic Cluster.</title>
        <authorList>
            <person name="Horsman M.E."/>
            <person name="Marous D.R."/>
            <person name="Li R."/>
            <person name="Oliver R.A."/>
            <person name="Byun B."/>
            <person name="Emrich S.J."/>
            <person name="Boggess B."/>
            <person name="Townsend C.A."/>
            <person name="Mobashery S."/>
        </authorList>
    </citation>
    <scope>NUCLEOTIDE SEQUENCE [LARGE SCALE GENOMIC DNA]</scope>
    <source>
        <strain evidence="6 7">ATCC 31433</strain>
    </source>
</reference>
<dbReference type="InterPro" id="IPR010071">
    <property type="entry name" value="AA_adenyl_dom"/>
</dbReference>
<dbReference type="InterPro" id="IPR020845">
    <property type="entry name" value="AMP-binding_CS"/>
</dbReference>
<dbReference type="CDD" id="cd05930">
    <property type="entry name" value="A_NRPS"/>
    <property type="match status" value="1"/>
</dbReference>
<dbReference type="Gene3D" id="3.30.300.30">
    <property type="match status" value="1"/>
</dbReference>
<dbReference type="InterPro" id="IPR001242">
    <property type="entry name" value="Condensation_dom"/>
</dbReference>
<dbReference type="GO" id="GO:0043041">
    <property type="term" value="P:amino acid activation for nonribosomal peptide biosynthetic process"/>
    <property type="evidence" value="ECO:0007669"/>
    <property type="project" value="TreeGrafter"/>
</dbReference>
<dbReference type="AlphaFoldDB" id="A0A2A4FCJ5"/>
<dbReference type="NCBIfam" id="TIGR01733">
    <property type="entry name" value="AA-adenyl-dom"/>
    <property type="match status" value="1"/>
</dbReference>
<dbReference type="InterPro" id="IPR029058">
    <property type="entry name" value="AB_hydrolase_fold"/>
</dbReference>
<dbReference type="SUPFAM" id="SSF47336">
    <property type="entry name" value="ACP-like"/>
    <property type="match status" value="1"/>
</dbReference>
<evidence type="ECO:0000256" key="4">
    <source>
        <dbReference type="SAM" id="MobiDB-lite"/>
    </source>
</evidence>
<keyword evidence="2" id="KW-0596">Phosphopantetheine</keyword>
<dbReference type="Pfam" id="PF00501">
    <property type="entry name" value="AMP-binding"/>
    <property type="match status" value="1"/>
</dbReference>
<sequence length="1100" mass="120009">MTNFPIRNPNPEEASMPSSTFSYPATAQQEGLWLLHQASAGRYLYNCPFAFRVRGALDCDALAAAFRALVARHDSLRTVFASRPDGLSQIVHETLPPAIRVVDLSARDATVAANELERLAEAVSFEPFDLEHGPLVRMTVAKTAPDDYALMFALHHTVFDEWSTDVLIQEMNALYGILMRGGDVGELSAPRMQFPEYAAWLGRPEAAPEIRRQLEHWRGSLADAAAPVMLPTDTRPVTARDDYRGAREHCMLDARAREAMDELAQRLHAPPAAILIATFAAILGRYAHERDIALGFLVSGRQLADSESMIGLLVNSLVLRIRLGEEPSFEDLVRQTRDRLFDAYTNQDVPFQQVVSELNPARSADSHPLFRCCVNYHPGARASLAFAGLSSEPLDICPVIAQFELLLDAWPTDDGRLACCFEYRAGMFDRDAIRRFVARFRTLLGAFVAEPAARVSGAPLVDASERAQLLRDWNATGRDFDLEAGFAASFDAIASVYPDKTALVFGDQQLSYAELDRLTNDVAAYLRAQGVGPEMRVGLCVEASFDMIVGMFGILKAGAAYVALDPEDPPMRRDYLIDHARLSFVLAQSRFLCRVSGSGLPCAALDRDVAGFAAAGRPHAAPGGHAGQLAYLMYTSGSTGHPKAVAIAWASVSNHVHSFREISGLRADDRCMLFSSFAFDGSVEEIFAPLLTGATLVIHPERPVPIDTLERLIVSHQLTFLDFTAGYWNVWLDLLVARNRQIPAPVRQVVIGGELIRANQLISWDRVNRDGEVSLLITYGPTEATVIAAGVQYGSATSPVRLAHRDGYLGRPLGNLSAYVLDDDLALLPAGAVGELYIAGANLARGYFDAPAATAERFVPNPHATTPGQRLYRTGDLAMWLPDGTLLHRGRADNQIKFRGFRIELGEIERCLAQFPHAQAAVAAVAVAPNGDPTLAVFVMAEHGHELQVEALRQFLAAKLPAYLVPQRIEISGTFPVKPSGKTDVAKLVEAIDWAKGDAADRPRASESGIVGEITGMFSTLLKRGELAPGENFFKAGGHSLLALQVLSRIRQAHGVQVSIKDFYQQPTAEGLAQVVDRLKQSTAAGNRPRLSPLTRAQRT</sequence>
<evidence type="ECO:0000259" key="5">
    <source>
        <dbReference type="PROSITE" id="PS50075"/>
    </source>
</evidence>
<dbReference type="PANTHER" id="PTHR45527:SF1">
    <property type="entry name" value="FATTY ACID SYNTHASE"/>
    <property type="match status" value="1"/>
</dbReference>
<dbReference type="InterPro" id="IPR042099">
    <property type="entry name" value="ANL_N_sf"/>
</dbReference>
<dbReference type="PROSITE" id="PS00455">
    <property type="entry name" value="AMP_BINDING"/>
    <property type="match status" value="1"/>
</dbReference>
<dbReference type="GO" id="GO:0031177">
    <property type="term" value="F:phosphopantetheine binding"/>
    <property type="evidence" value="ECO:0007669"/>
    <property type="project" value="TreeGrafter"/>
</dbReference>
<organism evidence="6 7">
    <name type="scientific">Burkholderia ubonensis subsp. mesacidophila</name>
    <dbReference type="NCBI Taxonomy" id="265293"/>
    <lineage>
        <taxon>Bacteria</taxon>
        <taxon>Pseudomonadati</taxon>
        <taxon>Pseudomonadota</taxon>
        <taxon>Betaproteobacteria</taxon>
        <taxon>Burkholderiales</taxon>
        <taxon>Burkholderiaceae</taxon>
        <taxon>Burkholderia</taxon>
        <taxon>Burkholderia cepacia complex</taxon>
    </lineage>
</organism>
<dbReference type="EMBL" id="MTZU01000069">
    <property type="protein sequence ID" value="PCE30146.1"/>
    <property type="molecule type" value="Genomic_DNA"/>
</dbReference>
<dbReference type="Pfam" id="PF00668">
    <property type="entry name" value="Condensation"/>
    <property type="match status" value="1"/>
</dbReference>
<evidence type="ECO:0000256" key="2">
    <source>
        <dbReference type="ARBA" id="ARBA00022450"/>
    </source>
</evidence>
<dbReference type="FunFam" id="2.30.38.10:FF:000001">
    <property type="entry name" value="Non-ribosomal peptide synthetase PvdI"/>
    <property type="match status" value="1"/>
</dbReference>
<dbReference type="PANTHER" id="PTHR45527">
    <property type="entry name" value="NONRIBOSOMAL PEPTIDE SYNTHETASE"/>
    <property type="match status" value="1"/>
</dbReference>
<evidence type="ECO:0000256" key="3">
    <source>
        <dbReference type="ARBA" id="ARBA00022553"/>
    </source>
</evidence>
<gene>
    <name evidence="6" type="ORF">BZL54_22095</name>
</gene>
<accession>A0A2A4FCJ5</accession>
<proteinExistence type="predicted"/>
<dbReference type="Pfam" id="PF00550">
    <property type="entry name" value="PP-binding"/>
    <property type="match status" value="1"/>
</dbReference>
<protein>
    <recommendedName>
        <fullName evidence="5">Carrier domain-containing protein</fullName>
    </recommendedName>
</protein>
<dbReference type="InterPro" id="IPR009081">
    <property type="entry name" value="PP-bd_ACP"/>
</dbReference>
<comment type="cofactor">
    <cofactor evidence="1">
        <name>pantetheine 4'-phosphate</name>
        <dbReference type="ChEBI" id="CHEBI:47942"/>
    </cofactor>
</comment>
<dbReference type="InterPro" id="IPR036736">
    <property type="entry name" value="ACP-like_sf"/>
</dbReference>
<evidence type="ECO:0000313" key="7">
    <source>
        <dbReference type="Proteomes" id="UP000217994"/>
    </source>
</evidence>
<feature type="region of interest" description="Disordered" evidence="4">
    <location>
        <begin position="1"/>
        <end position="20"/>
    </location>
</feature>
<evidence type="ECO:0000256" key="1">
    <source>
        <dbReference type="ARBA" id="ARBA00001957"/>
    </source>
</evidence>
<dbReference type="SUPFAM" id="SSF52777">
    <property type="entry name" value="CoA-dependent acyltransferases"/>
    <property type="match status" value="2"/>
</dbReference>
<dbReference type="CDD" id="cd19531">
    <property type="entry name" value="LCL_NRPS-like"/>
    <property type="match status" value="1"/>
</dbReference>
<comment type="caution">
    <text evidence="6">The sequence shown here is derived from an EMBL/GenBank/DDBJ whole genome shotgun (WGS) entry which is preliminary data.</text>
</comment>
<dbReference type="Proteomes" id="UP000217994">
    <property type="component" value="Unassembled WGS sequence"/>
</dbReference>
<feature type="domain" description="Carrier" evidence="5">
    <location>
        <begin position="1005"/>
        <end position="1080"/>
    </location>
</feature>